<evidence type="ECO:0000259" key="1">
    <source>
        <dbReference type="PROSITE" id="PS50181"/>
    </source>
</evidence>
<dbReference type="EMBL" id="JAVXUO010001790">
    <property type="protein sequence ID" value="KAK2979160.1"/>
    <property type="molecule type" value="Genomic_DNA"/>
</dbReference>
<feature type="domain" description="F-box" evidence="1">
    <location>
        <begin position="240"/>
        <end position="287"/>
    </location>
</feature>
<dbReference type="Pfam" id="PF12937">
    <property type="entry name" value="F-box-like"/>
    <property type="match status" value="1"/>
</dbReference>
<gene>
    <name evidence="2" type="ORF">RJ640_029773</name>
</gene>
<comment type="caution">
    <text evidence="2">The sequence shown here is derived from an EMBL/GenBank/DDBJ whole genome shotgun (WGS) entry which is preliminary data.</text>
</comment>
<dbReference type="CDD" id="cd22164">
    <property type="entry name" value="F-box_AtSKIP19-like"/>
    <property type="match status" value="1"/>
</dbReference>
<dbReference type="Gene3D" id="1.20.1280.50">
    <property type="match status" value="1"/>
</dbReference>
<dbReference type="SUPFAM" id="SSF81383">
    <property type="entry name" value="F-box domain"/>
    <property type="match status" value="1"/>
</dbReference>
<sequence>MGSPVRLMTISPIVRLLGSNRSSQLKRLQLEYCCYGGISSEASKKLPLLEELHLYFTVFDKEDIEVAGRFCTLLKSFKLNRHAYKHPGKCDDKALAIAESMPELRHLQLFGSTMTDDGLGAILDKCPHLESLDLRQCFNVSLAGDVGKICFERIKDLKRPRDSTDGCGFDTELVDSEKFDSDFDDRSDFSFENGRYSPSEYDFDEYEDWEDYIDADGTYVGDHHSHFSAKPKMESPAAQNPNWLELPRELTASILHRLGAIELLETAQKVCTTWRNICKDPAMWRTVDMRNSGDTDPYDLENMTMHAVDLSRGQLEGINIENFASDQLLLYIADRSSQLKRLRLVHCKEEISPEAFSEALKKLPLLEELHLYFTAFDKGDIEVAGRFCTLLKSFKLNRQAYKHPGKCDDEALAIAESMPELRHLQLFGSMMTDNGLCAILDKCPHLESLDLRQCFNVCLAGDVWTRRFAQIKDLKLPLDSTDGYGFDTELLDS</sequence>
<accession>A0AA88RBV4</accession>
<reference evidence="2" key="1">
    <citation type="submission" date="2022-12" db="EMBL/GenBank/DDBJ databases">
        <title>Draft genome assemblies for two species of Escallonia (Escalloniales).</title>
        <authorList>
            <person name="Chanderbali A."/>
            <person name="Dervinis C."/>
            <person name="Anghel I."/>
            <person name="Soltis D."/>
            <person name="Soltis P."/>
            <person name="Zapata F."/>
        </authorList>
    </citation>
    <scope>NUCLEOTIDE SEQUENCE</scope>
    <source>
        <strain evidence="2">UCBG92.1500</strain>
        <tissue evidence="2">Leaf</tissue>
    </source>
</reference>
<dbReference type="Proteomes" id="UP001187471">
    <property type="component" value="Unassembled WGS sequence"/>
</dbReference>
<proteinExistence type="predicted"/>
<dbReference type="Pfam" id="PF24758">
    <property type="entry name" value="LRR_At5g56370"/>
    <property type="match status" value="2"/>
</dbReference>
<keyword evidence="3" id="KW-1185">Reference proteome</keyword>
<dbReference type="PANTHER" id="PTHR38926:SF2">
    <property type="entry name" value="F-BOX_LRR-REPEAT PROTEIN 21-RELATED"/>
    <property type="match status" value="1"/>
</dbReference>
<organism evidence="2 3">
    <name type="scientific">Escallonia rubra</name>
    <dbReference type="NCBI Taxonomy" id="112253"/>
    <lineage>
        <taxon>Eukaryota</taxon>
        <taxon>Viridiplantae</taxon>
        <taxon>Streptophyta</taxon>
        <taxon>Embryophyta</taxon>
        <taxon>Tracheophyta</taxon>
        <taxon>Spermatophyta</taxon>
        <taxon>Magnoliopsida</taxon>
        <taxon>eudicotyledons</taxon>
        <taxon>Gunneridae</taxon>
        <taxon>Pentapetalae</taxon>
        <taxon>asterids</taxon>
        <taxon>campanulids</taxon>
        <taxon>Escalloniales</taxon>
        <taxon>Escalloniaceae</taxon>
        <taxon>Escallonia</taxon>
    </lineage>
</organism>
<dbReference type="InterPro" id="IPR032675">
    <property type="entry name" value="LRR_dom_sf"/>
</dbReference>
<dbReference type="InterPro" id="IPR036047">
    <property type="entry name" value="F-box-like_dom_sf"/>
</dbReference>
<dbReference type="InterPro" id="IPR055411">
    <property type="entry name" value="LRR_FXL15/At3g58940/PEG3-like"/>
</dbReference>
<protein>
    <recommendedName>
        <fullName evidence="1">F-box domain-containing protein</fullName>
    </recommendedName>
</protein>
<dbReference type="SUPFAM" id="SSF52058">
    <property type="entry name" value="L domain-like"/>
    <property type="match status" value="1"/>
</dbReference>
<dbReference type="InterPro" id="IPR001810">
    <property type="entry name" value="F-box_dom"/>
</dbReference>
<evidence type="ECO:0000313" key="3">
    <source>
        <dbReference type="Proteomes" id="UP001187471"/>
    </source>
</evidence>
<dbReference type="PANTHER" id="PTHR38926">
    <property type="entry name" value="F-BOX DOMAIN CONTAINING PROTEIN, EXPRESSED"/>
    <property type="match status" value="1"/>
</dbReference>
<dbReference type="AlphaFoldDB" id="A0AA88RBV4"/>
<dbReference type="PROSITE" id="PS50181">
    <property type="entry name" value="FBOX"/>
    <property type="match status" value="1"/>
</dbReference>
<dbReference type="InterPro" id="IPR006553">
    <property type="entry name" value="Leu-rich_rpt_Cys-con_subtyp"/>
</dbReference>
<evidence type="ECO:0000313" key="2">
    <source>
        <dbReference type="EMBL" id="KAK2979160.1"/>
    </source>
</evidence>
<dbReference type="Gene3D" id="3.80.10.10">
    <property type="entry name" value="Ribonuclease Inhibitor"/>
    <property type="match status" value="2"/>
</dbReference>
<name>A0AA88RBV4_9ASTE</name>
<dbReference type="SMART" id="SM00367">
    <property type="entry name" value="LRR_CC"/>
    <property type="match status" value="5"/>
</dbReference>